<proteinExistence type="predicted"/>
<dbReference type="STRING" id="39947.A0A0P0V7L2"/>
<protein>
    <submittedName>
        <fullName evidence="1">Os01g0723025 protein</fullName>
    </submittedName>
</protein>
<dbReference type="eggNOG" id="ENOG502R74E">
    <property type="taxonomic scope" value="Eukaryota"/>
</dbReference>
<dbReference type="PaxDb" id="39947-A0A0P0V7L2"/>
<evidence type="ECO:0000313" key="2">
    <source>
        <dbReference type="Proteomes" id="UP000059680"/>
    </source>
</evidence>
<dbReference type="AlphaFoldDB" id="A0A0P0V7L2"/>
<keyword evidence="2" id="KW-1185">Reference proteome</keyword>
<dbReference type="EMBL" id="AP014957">
    <property type="protein sequence ID" value="BAS74101.1"/>
    <property type="molecule type" value="Genomic_DNA"/>
</dbReference>
<name>A0A0P0V7L2_ORYSJ</name>
<sequence length="199" mass="21424">MIGGPTMISAPPMKSSWRSLMQISRWSCPTPAMTCSPDSSMVHTTRGSDLARRFNPSTSLGSSEAFLQATDLRTTGDTENFMALMGCASTAFSSVSVAFLVMNWSRPTMATVLPQGTSSTDSCFLPIQITVRCTVLTYRSFFSPGTKLGPMIRTLLPVATVPEKTRPKAKNLPLSLAGIILDTYTMRGPLGSQLRMAVA</sequence>
<dbReference type="Proteomes" id="UP000059680">
    <property type="component" value="Chromosome 1"/>
</dbReference>
<dbReference type="Gramene" id="Os01t0723025-00">
    <property type="protein sequence ID" value="Os01t0723025-00"/>
    <property type="gene ID" value="Os01g0723025"/>
</dbReference>
<reference evidence="2" key="1">
    <citation type="journal article" date="2005" name="Nature">
        <title>The map-based sequence of the rice genome.</title>
        <authorList>
            <consortium name="International rice genome sequencing project (IRGSP)"/>
            <person name="Matsumoto T."/>
            <person name="Wu J."/>
            <person name="Kanamori H."/>
            <person name="Katayose Y."/>
            <person name="Fujisawa M."/>
            <person name="Namiki N."/>
            <person name="Mizuno H."/>
            <person name="Yamamoto K."/>
            <person name="Antonio B.A."/>
            <person name="Baba T."/>
            <person name="Sakata K."/>
            <person name="Nagamura Y."/>
            <person name="Aoki H."/>
            <person name="Arikawa K."/>
            <person name="Arita K."/>
            <person name="Bito T."/>
            <person name="Chiden Y."/>
            <person name="Fujitsuka N."/>
            <person name="Fukunaka R."/>
            <person name="Hamada M."/>
            <person name="Harada C."/>
            <person name="Hayashi A."/>
            <person name="Hijishita S."/>
            <person name="Honda M."/>
            <person name="Hosokawa S."/>
            <person name="Ichikawa Y."/>
            <person name="Idonuma A."/>
            <person name="Iijima M."/>
            <person name="Ikeda M."/>
            <person name="Ikeno M."/>
            <person name="Ito K."/>
            <person name="Ito S."/>
            <person name="Ito T."/>
            <person name="Ito Y."/>
            <person name="Ito Y."/>
            <person name="Iwabuchi A."/>
            <person name="Kamiya K."/>
            <person name="Karasawa W."/>
            <person name="Kurita K."/>
            <person name="Katagiri S."/>
            <person name="Kikuta A."/>
            <person name="Kobayashi H."/>
            <person name="Kobayashi N."/>
            <person name="Machita K."/>
            <person name="Maehara T."/>
            <person name="Masukawa M."/>
            <person name="Mizubayashi T."/>
            <person name="Mukai Y."/>
            <person name="Nagasaki H."/>
            <person name="Nagata Y."/>
            <person name="Naito S."/>
            <person name="Nakashima M."/>
            <person name="Nakama Y."/>
            <person name="Nakamichi Y."/>
            <person name="Nakamura M."/>
            <person name="Meguro A."/>
            <person name="Negishi M."/>
            <person name="Ohta I."/>
            <person name="Ohta T."/>
            <person name="Okamoto M."/>
            <person name="Ono N."/>
            <person name="Saji S."/>
            <person name="Sakaguchi M."/>
            <person name="Sakai K."/>
            <person name="Shibata M."/>
            <person name="Shimokawa T."/>
            <person name="Song J."/>
            <person name="Takazaki Y."/>
            <person name="Terasawa K."/>
            <person name="Tsugane M."/>
            <person name="Tsuji K."/>
            <person name="Ueda S."/>
            <person name="Waki K."/>
            <person name="Yamagata H."/>
            <person name="Yamamoto M."/>
            <person name="Yamamoto S."/>
            <person name="Yamane H."/>
            <person name="Yoshiki S."/>
            <person name="Yoshihara R."/>
            <person name="Yukawa K."/>
            <person name="Zhong H."/>
            <person name="Yano M."/>
            <person name="Yuan Q."/>
            <person name="Ouyang S."/>
            <person name="Liu J."/>
            <person name="Jones K.M."/>
            <person name="Gansberger K."/>
            <person name="Moffat K."/>
            <person name="Hill J."/>
            <person name="Bera J."/>
            <person name="Fadrosh D."/>
            <person name="Jin S."/>
            <person name="Johri S."/>
            <person name="Kim M."/>
            <person name="Overton L."/>
            <person name="Reardon M."/>
            <person name="Tsitrin T."/>
            <person name="Vuong H."/>
            <person name="Weaver B."/>
            <person name="Ciecko A."/>
            <person name="Tallon L."/>
            <person name="Jackson J."/>
            <person name="Pai G."/>
            <person name="Aken S.V."/>
            <person name="Utterback T."/>
            <person name="Reidmuller S."/>
            <person name="Feldblyum T."/>
            <person name="Hsiao J."/>
            <person name="Zismann V."/>
            <person name="Iobst S."/>
            <person name="de Vazeille A.R."/>
            <person name="Buell C.R."/>
            <person name="Ying K."/>
            <person name="Li Y."/>
            <person name="Lu T."/>
            <person name="Huang Y."/>
            <person name="Zhao Q."/>
            <person name="Feng Q."/>
            <person name="Zhang L."/>
            <person name="Zhu J."/>
            <person name="Weng Q."/>
            <person name="Mu J."/>
            <person name="Lu Y."/>
            <person name="Fan D."/>
            <person name="Liu Y."/>
            <person name="Guan J."/>
            <person name="Zhang Y."/>
            <person name="Yu S."/>
            <person name="Liu X."/>
            <person name="Zhang Y."/>
            <person name="Hong G."/>
            <person name="Han B."/>
            <person name="Choisne N."/>
            <person name="Demange N."/>
            <person name="Orjeda G."/>
            <person name="Samain S."/>
            <person name="Cattolico L."/>
            <person name="Pelletier E."/>
            <person name="Couloux A."/>
            <person name="Segurens B."/>
            <person name="Wincker P."/>
            <person name="D'Hont A."/>
            <person name="Scarpelli C."/>
            <person name="Weissenbach J."/>
            <person name="Salanoubat M."/>
            <person name="Quetier F."/>
            <person name="Yu Y."/>
            <person name="Kim H.R."/>
            <person name="Rambo T."/>
            <person name="Currie J."/>
            <person name="Collura K."/>
            <person name="Luo M."/>
            <person name="Yang T."/>
            <person name="Ammiraju J.S.S."/>
            <person name="Engler F."/>
            <person name="Soderlund C."/>
            <person name="Wing R.A."/>
            <person name="Palmer L.E."/>
            <person name="de la Bastide M."/>
            <person name="Spiegel L."/>
            <person name="Nascimento L."/>
            <person name="Zutavern T."/>
            <person name="O'Shaughnessy A."/>
            <person name="Dike S."/>
            <person name="Dedhia N."/>
            <person name="Preston R."/>
            <person name="Balija V."/>
            <person name="McCombie W.R."/>
            <person name="Chow T."/>
            <person name="Chen H."/>
            <person name="Chung M."/>
            <person name="Chen C."/>
            <person name="Shaw J."/>
            <person name="Wu H."/>
            <person name="Hsiao K."/>
            <person name="Chao Y."/>
            <person name="Chu M."/>
            <person name="Cheng C."/>
            <person name="Hour A."/>
            <person name="Lee P."/>
            <person name="Lin S."/>
            <person name="Lin Y."/>
            <person name="Liou J."/>
            <person name="Liu S."/>
            <person name="Hsing Y."/>
            <person name="Raghuvanshi S."/>
            <person name="Mohanty A."/>
            <person name="Bharti A.K."/>
            <person name="Gaur A."/>
            <person name="Gupta V."/>
            <person name="Kumar D."/>
            <person name="Ravi V."/>
            <person name="Vij S."/>
            <person name="Kapur A."/>
            <person name="Khurana P."/>
            <person name="Khurana P."/>
            <person name="Khurana J.P."/>
            <person name="Tyagi A.K."/>
            <person name="Gaikwad K."/>
            <person name="Singh A."/>
            <person name="Dalal V."/>
            <person name="Srivastava S."/>
            <person name="Dixit A."/>
            <person name="Pal A.K."/>
            <person name="Ghazi I.A."/>
            <person name="Yadav M."/>
            <person name="Pandit A."/>
            <person name="Bhargava A."/>
            <person name="Sureshbabu K."/>
            <person name="Batra K."/>
            <person name="Sharma T.R."/>
            <person name="Mohapatra T."/>
            <person name="Singh N.K."/>
            <person name="Messing J."/>
            <person name="Nelson A.B."/>
            <person name="Fuks G."/>
            <person name="Kavchok S."/>
            <person name="Keizer G."/>
            <person name="Linton E."/>
            <person name="Llaca V."/>
            <person name="Song R."/>
            <person name="Tanyolac B."/>
            <person name="Young S."/>
            <person name="Ho-Il K."/>
            <person name="Hahn J.H."/>
            <person name="Sangsakoo G."/>
            <person name="Vanavichit A."/>
            <person name="de Mattos Luiz.A.T."/>
            <person name="Zimmer P.D."/>
            <person name="Malone G."/>
            <person name="Dellagostin O."/>
            <person name="de Oliveira A.C."/>
            <person name="Bevan M."/>
            <person name="Bancroft I."/>
            <person name="Minx P."/>
            <person name="Cordum H."/>
            <person name="Wilson R."/>
            <person name="Cheng Z."/>
            <person name="Jin W."/>
            <person name="Jiang J."/>
            <person name="Leong S.A."/>
            <person name="Iwama H."/>
            <person name="Gojobori T."/>
            <person name="Itoh T."/>
            <person name="Niimura Y."/>
            <person name="Fujii Y."/>
            <person name="Habara T."/>
            <person name="Sakai H."/>
            <person name="Sato Y."/>
            <person name="Wilson G."/>
            <person name="Kumar K."/>
            <person name="McCouch S."/>
            <person name="Juretic N."/>
            <person name="Hoen D."/>
            <person name="Wright S."/>
            <person name="Bruskiewich R."/>
            <person name="Bureau T."/>
            <person name="Miyao A."/>
            <person name="Hirochika H."/>
            <person name="Nishikawa T."/>
            <person name="Kadowaki K."/>
            <person name="Sugiura M."/>
            <person name="Burr B."/>
            <person name="Sasaki T."/>
        </authorList>
    </citation>
    <scope>NUCLEOTIDE SEQUENCE [LARGE SCALE GENOMIC DNA]</scope>
    <source>
        <strain evidence="2">cv. Nipponbare</strain>
    </source>
</reference>
<reference evidence="1 2" key="3">
    <citation type="journal article" date="2013" name="Rice">
        <title>Improvement of the Oryza sativa Nipponbare reference genome using next generation sequence and optical map data.</title>
        <authorList>
            <person name="Kawahara Y."/>
            <person name="de la Bastide M."/>
            <person name="Hamilton J.P."/>
            <person name="Kanamori H."/>
            <person name="McCombie W.R."/>
            <person name="Ouyang S."/>
            <person name="Schwartz D.C."/>
            <person name="Tanaka T."/>
            <person name="Wu J."/>
            <person name="Zhou S."/>
            <person name="Childs K.L."/>
            <person name="Davidson R.M."/>
            <person name="Lin H."/>
            <person name="Quesada-Ocampo L."/>
            <person name="Vaillancourt B."/>
            <person name="Sakai H."/>
            <person name="Lee S.S."/>
            <person name="Kim J."/>
            <person name="Numa H."/>
            <person name="Itoh T."/>
            <person name="Buell C.R."/>
            <person name="Matsumoto T."/>
        </authorList>
    </citation>
    <scope>NUCLEOTIDE SEQUENCE [LARGE SCALE GENOMIC DNA]</scope>
    <source>
        <strain evidence="2">cv. Nipponbare</strain>
    </source>
</reference>
<evidence type="ECO:0000313" key="1">
    <source>
        <dbReference type="EMBL" id="BAS74101.1"/>
    </source>
</evidence>
<accession>A0A0P0V7L2</accession>
<reference evidence="1 2" key="2">
    <citation type="journal article" date="2013" name="Plant Cell Physiol.">
        <title>Rice Annotation Project Database (RAP-DB): an integrative and interactive database for rice genomics.</title>
        <authorList>
            <person name="Sakai H."/>
            <person name="Lee S.S."/>
            <person name="Tanaka T."/>
            <person name="Numa H."/>
            <person name="Kim J."/>
            <person name="Kawahara Y."/>
            <person name="Wakimoto H."/>
            <person name="Yang C.C."/>
            <person name="Iwamoto M."/>
            <person name="Abe T."/>
            <person name="Yamada Y."/>
            <person name="Muto A."/>
            <person name="Inokuchi H."/>
            <person name="Ikemura T."/>
            <person name="Matsumoto T."/>
            <person name="Sasaki T."/>
            <person name="Itoh T."/>
        </authorList>
    </citation>
    <scope>NUCLEOTIDE SEQUENCE [LARGE SCALE GENOMIC DNA]</scope>
    <source>
        <strain evidence="2">cv. Nipponbare</strain>
    </source>
</reference>
<gene>
    <name evidence="1" type="ordered locus">Os01g0723025</name>
    <name evidence="1" type="ORF">OSNPB_010723025</name>
</gene>
<organism evidence="1 2">
    <name type="scientific">Oryza sativa subsp. japonica</name>
    <name type="common">Rice</name>
    <dbReference type="NCBI Taxonomy" id="39947"/>
    <lineage>
        <taxon>Eukaryota</taxon>
        <taxon>Viridiplantae</taxon>
        <taxon>Streptophyta</taxon>
        <taxon>Embryophyta</taxon>
        <taxon>Tracheophyta</taxon>
        <taxon>Spermatophyta</taxon>
        <taxon>Magnoliopsida</taxon>
        <taxon>Liliopsida</taxon>
        <taxon>Poales</taxon>
        <taxon>Poaceae</taxon>
        <taxon>BOP clade</taxon>
        <taxon>Oryzoideae</taxon>
        <taxon>Oryzeae</taxon>
        <taxon>Oryzinae</taxon>
        <taxon>Oryza</taxon>
        <taxon>Oryza sativa</taxon>
    </lineage>
</organism>
<dbReference type="InParanoid" id="A0A0P0V7L2"/>